<feature type="domain" description="Aminoglycoside phosphotransferase" evidence="1">
    <location>
        <begin position="45"/>
        <end position="261"/>
    </location>
</feature>
<dbReference type="SUPFAM" id="SSF56112">
    <property type="entry name" value="Protein kinase-like (PK-like)"/>
    <property type="match status" value="1"/>
</dbReference>
<accession>A0A921LS78</accession>
<dbReference type="Gene3D" id="3.90.1200.10">
    <property type="match status" value="1"/>
</dbReference>
<gene>
    <name evidence="2" type="ORF">K8U80_09985</name>
</gene>
<dbReference type="PANTHER" id="PTHR22603:SF66">
    <property type="entry name" value="ETHANOLAMINE KINASE"/>
    <property type="match status" value="1"/>
</dbReference>
<evidence type="ECO:0000259" key="1">
    <source>
        <dbReference type="Pfam" id="PF01636"/>
    </source>
</evidence>
<proteinExistence type="predicted"/>
<dbReference type="CDD" id="cd05151">
    <property type="entry name" value="ChoK-like"/>
    <property type="match status" value="1"/>
</dbReference>
<evidence type="ECO:0000313" key="3">
    <source>
        <dbReference type="Proteomes" id="UP000746751"/>
    </source>
</evidence>
<sequence length="325" mass="37097">MSEITARNKSVFGDVIANDEINDFLRLVNITRDIFKQGLAVLEIMPGGLTNKNFRAVLEDGTQIAIRLAGKGTANYINRPGEKQNAGQMAFQGIAPEIFYYDEKTGSQIVEYIDAPTMHPADFQTRTEVMEKAGRVMNRYHNSGSTFASTFDPIAKVKEYVSILEEHNYDKRYEGWDRMSDALHRIAEAYAKHPAPQAPCHCDTLAENFMLQEDGTMRVIDWEYSGMTDPYYDCACVCVENPLNEECEKIYFGAYCGGEPTEEQKARLLINKFLVTTHWSTWSLVQICYGKDADFYWEYGRVRAVQACSFLDDPKFEDYLKLISE</sequence>
<dbReference type="Gene3D" id="3.30.200.20">
    <property type="entry name" value="Phosphorylase Kinase, domain 1"/>
    <property type="match status" value="1"/>
</dbReference>
<reference evidence="2" key="1">
    <citation type="journal article" date="2021" name="PeerJ">
        <title>Extensive microbial diversity within the chicken gut microbiome revealed by metagenomics and culture.</title>
        <authorList>
            <person name="Gilroy R."/>
            <person name="Ravi A."/>
            <person name="Getino M."/>
            <person name="Pursley I."/>
            <person name="Horton D.L."/>
            <person name="Alikhan N.F."/>
            <person name="Baker D."/>
            <person name="Gharbi K."/>
            <person name="Hall N."/>
            <person name="Watson M."/>
            <person name="Adriaenssens E.M."/>
            <person name="Foster-Nyarko E."/>
            <person name="Jarju S."/>
            <person name="Secka A."/>
            <person name="Antonio M."/>
            <person name="Oren A."/>
            <person name="Chaudhuri R.R."/>
            <person name="La Ragione R."/>
            <person name="Hildebrand F."/>
            <person name="Pallen M.J."/>
        </authorList>
    </citation>
    <scope>NUCLEOTIDE SEQUENCE</scope>
    <source>
        <strain evidence="2">ChiGjej2B2-7701</strain>
    </source>
</reference>
<dbReference type="GO" id="GO:0005737">
    <property type="term" value="C:cytoplasm"/>
    <property type="evidence" value="ECO:0007669"/>
    <property type="project" value="TreeGrafter"/>
</dbReference>
<protein>
    <submittedName>
        <fullName evidence="2">Phosphotransferase family protein</fullName>
    </submittedName>
</protein>
<dbReference type="InterPro" id="IPR002575">
    <property type="entry name" value="Aminoglycoside_PTrfase"/>
</dbReference>
<reference evidence="2" key="2">
    <citation type="submission" date="2021-09" db="EMBL/GenBank/DDBJ databases">
        <authorList>
            <person name="Gilroy R."/>
        </authorList>
    </citation>
    <scope>NUCLEOTIDE SEQUENCE</scope>
    <source>
        <strain evidence="2">ChiGjej2B2-7701</strain>
    </source>
</reference>
<dbReference type="PANTHER" id="PTHR22603">
    <property type="entry name" value="CHOLINE/ETHANOALAMINE KINASE"/>
    <property type="match status" value="1"/>
</dbReference>
<dbReference type="GO" id="GO:0004305">
    <property type="term" value="F:ethanolamine kinase activity"/>
    <property type="evidence" value="ECO:0007669"/>
    <property type="project" value="TreeGrafter"/>
</dbReference>
<dbReference type="EMBL" id="DYVF01000059">
    <property type="protein sequence ID" value="HJG31704.1"/>
    <property type="molecule type" value="Genomic_DNA"/>
</dbReference>
<organism evidence="2 3">
    <name type="scientific">Collinsella ihumii</name>
    <dbReference type="NCBI Taxonomy" id="1720204"/>
    <lineage>
        <taxon>Bacteria</taxon>
        <taxon>Bacillati</taxon>
        <taxon>Actinomycetota</taxon>
        <taxon>Coriobacteriia</taxon>
        <taxon>Coriobacteriales</taxon>
        <taxon>Coriobacteriaceae</taxon>
        <taxon>Collinsella</taxon>
    </lineage>
</organism>
<evidence type="ECO:0000313" key="2">
    <source>
        <dbReference type="EMBL" id="HJG31704.1"/>
    </source>
</evidence>
<dbReference type="AlphaFoldDB" id="A0A921LS78"/>
<dbReference type="InterPro" id="IPR011009">
    <property type="entry name" value="Kinase-like_dom_sf"/>
</dbReference>
<dbReference type="Proteomes" id="UP000746751">
    <property type="component" value="Unassembled WGS sequence"/>
</dbReference>
<dbReference type="Pfam" id="PF01636">
    <property type="entry name" value="APH"/>
    <property type="match status" value="1"/>
</dbReference>
<name>A0A921LS78_9ACTN</name>
<dbReference type="GO" id="GO:0006646">
    <property type="term" value="P:phosphatidylethanolamine biosynthetic process"/>
    <property type="evidence" value="ECO:0007669"/>
    <property type="project" value="TreeGrafter"/>
</dbReference>
<comment type="caution">
    <text evidence="2">The sequence shown here is derived from an EMBL/GenBank/DDBJ whole genome shotgun (WGS) entry which is preliminary data.</text>
</comment>